<dbReference type="InterPro" id="IPR002401">
    <property type="entry name" value="Cyt_P450_E_grp-I"/>
</dbReference>
<sequence>MPLVAWLAAIAIICYLTWKRNNFWNRHGVPYVFEIPAVGNFSSVALQMHSMFDYVARIYDHVRTRDANFFGVNIFFRKALVIRNPDMVKKMLVADSRYFINRQMCTDREGDRFGYYNLMMIKEPLWKDLRGYLSPSVTSSRLRRMFSLIEEIGNNMLAHLDGVQQNPTKLRETEFKELCARFTTDVIASTFFGIQANCLSDEESEFRYYGRKIFEYGPKRALNMAAFFFMPELVPYLGFKLFPRDTERFLKTIIEQEIARRETSGENRGDFIDSMIALKNNEATIGVEEKIPLKGDILVAQAVTFYMASFETTSSVLSFTLYELTKNPEIQQRLREEIHNCIKKYGRDLPYECLVNEMPYLGMVISEAARLYPVLPFIERQCSLPAGATGYKLDPFHNFVVPNKMPVLVPIYAIHRDPKYFPDPLRFDPDRFSKDNADSIVPCSYMPFGVGPRTCLGSHFGTLQVKVAITRLLSKYRILRSESTPETLTYRKNAFTLHSNEGLYADLELDELC</sequence>
<dbReference type="FunFam" id="1.10.630.10:FF:000042">
    <property type="entry name" value="Cytochrome P450"/>
    <property type="match status" value="1"/>
</dbReference>
<dbReference type="GO" id="GO:0004497">
    <property type="term" value="F:monooxygenase activity"/>
    <property type="evidence" value="ECO:0007669"/>
    <property type="project" value="UniProtKB-KW"/>
</dbReference>
<dbReference type="GO" id="GO:0005506">
    <property type="term" value="F:iron ion binding"/>
    <property type="evidence" value="ECO:0007669"/>
    <property type="project" value="InterPro"/>
</dbReference>
<evidence type="ECO:0000256" key="8">
    <source>
        <dbReference type="ARBA" id="ARBA00022848"/>
    </source>
</evidence>
<evidence type="ECO:0000256" key="10">
    <source>
        <dbReference type="ARBA" id="ARBA00023004"/>
    </source>
</evidence>
<dbReference type="InterPro" id="IPR001128">
    <property type="entry name" value="Cyt_P450"/>
</dbReference>
<comment type="cofactor">
    <cofactor evidence="1 13">
        <name>heme</name>
        <dbReference type="ChEBI" id="CHEBI:30413"/>
    </cofactor>
</comment>
<dbReference type="PRINTS" id="PR00385">
    <property type="entry name" value="P450"/>
</dbReference>
<dbReference type="GO" id="GO:0016705">
    <property type="term" value="F:oxidoreductase activity, acting on paired donors, with incorporation or reduction of molecular oxygen"/>
    <property type="evidence" value="ECO:0007669"/>
    <property type="project" value="InterPro"/>
</dbReference>
<keyword evidence="12" id="KW-0472">Membrane</keyword>
<evidence type="ECO:0000256" key="4">
    <source>
        <dbReference type="ARBA" id="ARBA00010617"/>
    </source>
</evidence>
<dbReference type="PROSITE" id="PS00086">
    <property type="entry name" value="CYTOCHROME_P450"/>
    <property type="match status" value="1"/>
</dbReference>
<evidence type="ECO:0000256" key="14">
    <source>
        <dbReference type="RuleBase" id="RU000461"/>
    </source>
</evidence>
<keyword evidence="7" id="KW-0256">Endoplasmic reticulum</keyword>
<organism evidence="15 16">
    <name type="scientific">Aedes aegypti</name>
    <name type="common">Yellowfever mosquito</name>
    <name type="synonym">Culex aegypti</name>
    <dbReference type="NCBI Taxonomy" id="7159"/>
    <lineage>
        <taxon>Eukaryota</taxon>
        <taxon>Metazoa</taxon>
        <taxon>Ecdysozoa</taxon>
        <taxon>Arthropoda</taxon>
        <taxon>Hexapoda</taxon>
        <taxon>Insecta</taxon>
        <taxon>Pterygota</taxon>
        <taxon>Neoptera</taxon>
        <taxon>Endopterygota</taxon>
        <taxon>Diptera</taxon>
        <taxon>Nematocera</taxon>
        <taxon>Culicoidea</taxon>
        <taxon>Culicidae</taxon>
        <taxon>Culicinae</taxon>
        <taxon>Aedini</taxon>
        <taxon>Aedes</taxon>
        <taxon>Stegomyia</taxon>
    </lineage>
</organism>
<dbReference type="PANTHER" id="PTHR24292:SF45">
    <property type="entry name" value="CYTOCHROME P450 6G1-RELATED"/>
    <property type="match status" value="1"/>
</dbReference>
<dbReference type="PANTHER" id="PTHR24292">
    <property type="entry name" value="CYTOCHROME P450"/>
    <property type="match status" value="1"/>
</dbReference>
<dbReference type="InterPro" id="IPR036396">
    <property type="entry name" value="Cyt_P450_sf"/>
</dbReference>
<evidence type="ECO:0000313" key="15">
    <source>
        <dbReference type="EnsemblMetazoa" id="AAEL004941-PA"/>
    </source>
</evidence>
<dbReference type="GO" id="GO:0020037">
    <property type="term" value="F:heme binding"/>
    <property type="evidence" value="ECO:0007669"/>
    <property type="project" value="InterPro"/>
</dbReference>
<dbReference type="EnsemblMetazoa" id="AAEL004941-RA">
    <property type="protein sequence ID" value="AAEL004941-PA"/>
    <property type="gene ID" value="AAEL004941"/>
</dbReference>
<protein>
    <submittedName>
        <fullName evidence="15">Uncharacterized protein</fullName>
    </submittedName>
</protein>
<evidence type="ECO:0000256" key="12">
    <source>
        <dbReference type="ARBA" id="ARBA00023136"/>
    </source>
</evidence>
<evidence type="ECO:0000256" key="3">
    <source>
        <dbReference type="ARBA" id="ARBA00004406"/>
    </source>
</evidence>
<keyword evidence="10 13" id="KW-0408">Iron</keyword>
<dbReference type="OrthoDB" id="2789670at2759"/>
<dbReference type="PRINTS" id="PR00463">
    <property type="entry name" value="EP450I"/>
</dbReference>
<keyword evidence="11 14" id="KW-0503">Monooxygenase</keyword>
<keyword evidence="5 13" id="KW-0349">Heme</keyword>
<evidence type="ECO:0000256" key="1">
    <source>
        <dbReference type="ARBA" id="ARBA00001971"/>
    </source>
</evidence>
<comment type="subcellular location">
    <subcellularLocation>
        <location evidence="3">Endoplasmic reticulum membrane</location>
        <topology evidence="3">Peripheral membrane protein</topology>
    </subcellularLocation>
    <subcellularLocation>
        <location evidence="2">Microsome membrane</location>
        <topology evidence="2">Peripheral membrane protein</topology>
    </subcellularLocation>
</comment>
<dbReference type="Gene3D" id="1.10.630.10">
    <property type="entry name" value="Cytochrome P450"/>
    <property type="match status" value="1"/>
</dbReference>
<evidence type="ECO:0000256" key="7">
    <source>
        <dbReference type="ARBA" id="ARBA00022824"/>
    </source>
</evidence>
<name>A0A1S4F932_AEDAE</name>
<dbReference type="CDD" id="cd11056">
    <property type="entry name" value="CYP6-like"/>
    <property type="match status" value="1"/>
</dbReference>
<keyword evidence="8" id="KW-0492">Microsome</keyword>
<evidence type="ECO:0000256" key="5">
    <source>
        <dbReference type="ARBA" id="ARBA00022617"/>
    </source>
</evidence>
<dbReference type="AlphaFoldDB" id="A0A1S4F932"/>
<reference evidence="15" key="2">
    <citation type="submission" date="2020-05" db="UniProtKB">
        <authorList>
            <consortium name="EnsemblMetazoa"/>
        </authorList>
    </citation>
    <scope>IDENTIFICATION</scope>
    <source>
        <strain evidence="15">LVP_AGWG</strain>
    </source>
</reference>
<dbReference type="InterPro" id="IPR017972">
    <property type="entry name" value="Cyt_P450_CS"/>
</dbReference>
<evidence type="ECO:0000256" key="13">
    <source>
        <dbReference type="PIRSR" id="PIRSR602401-1"/>
    </source>
</evidence>
<reference evidence="15 16" key="1">
    <citation type="submission" date="2017-06" db="EMBL/GenBank/DDBJ databases">
        <title>Aedes aegypti genome working group (AGWG) sequencing and assembly.</title>
        <authorList>
            <consortium name="Aedes aegypti Genome Working Group (AGWG)"/>
            <person name="Matthews B.J."/>
        </authorList>
    </citation>
    <scope>NUCLEOTIDE SEQUENCE [LARGE SCALE GENOMIC DNA]</scope>
    <source>
        <strain evidence="15 16">LVP_AGWG</strain>
    </source>
</reference>
<proteinExistence type="inferred from homology"/>
<keyword evidence="6 13" id="KW-0479">Metal-binding</keyword>
<dbReference type="InterPro" id="IPR050476">
    <property type="entry name" value="Insect_CytP450_Detox"/>
</dbReference>
<evidence type="ECO:0000256" key="2">
    <source>
        <dbReference type="ARBA" id="ARBA00004174"/>
    </source>
</evidence>
<feature type="binding site" description="axial binding residue" evidence="13">
    <location>
        <position position="455"/>
    </location>
    <ligand>
        <name>heme</name>
        <dbReference type="ChEBI" id="CHEBI:30413"/>
    </ligand>
    <ligandPart>
        <name>Fe</name>
        <dbReference type="ChEBI" id="CHEBI:18248"/>
    </ligandPart>
</feature>
<keyword evidence="9 14" id="KW-0560">Oxidoreductase</keyword>
<dbReference type="GO" id="GO:0005789">
    <property type="term" value="C:endoplasmic reticulum membrane"/>
    <property type="evidence" value="ECO:0007669"/>
    <property type="project" value="UniProtKB-SubCell"/>
</dbReference>
<comment type="similarity">
    <text evidence="4 14">Belongs to the cytochrome P450 family.</text>
</comment>
<accession>A0A1S4F932</accession>
<dbReference type="SUPFAM" id="SSF48264">
    <property type="entry name" value="Cytochrome P450"/>
    <property type="match status" value="1"/>
</dbReference>
<dbReference type="Pfam" id="PF00067">
    <property type="entry name" value="p450"/>
    <property type="match status" value="1"/>
</dbReference>
<evidence type="ECO:0000256" key="9">
    <source>
        <dbReference type="ARBA" id="ARBA00023002"/>
    </source>
</evidence>
<dbReference type="Proteomes" id="UP000008820">
    <property type="component" value="Chromosome 3"/>
</dbReference>
<evidence type="ECO:0000256" key="11">
    <source>
        <dbReference type="ARBA" id="ARBA00023033"/>
    </source>
</evidence>
<dbReference type="VEuPathDB" id="VectorBase:AAEL004941"/>
<evidence type="ECO:0000256" key="6">
    <source>
        <dbReference type="ARBA" id="ARBA00022723"/>
    </source>
</evidence>
<evidence type="ECO:0000313" key="16">
    <source>
        <dbReference type="Proteomes" id="UP000008820"/>
    </source>
</evidence>
<gene>
    <name evidence="15" type="primary">5565728</name>
</gene>
<keyword evidence="16" id="KW-1185">Reference proteome</keyword>